<dbReference type="InterPro" id="IPR051480">
    <property type="entry name" value="Endocytic_GEF_Adapter"/>
</dbReference>
<evidence type="ECO:0000256" key="3">
    <source>
        <dbReference type="SAM" id="Coils"/>
    </source>
</evidence>
<comment type="subcellular location">
    <subcellularLocation>
        <location evidence="1">Cytoplasm</location>
    </subcellularLocation>
</comment>
<dbReference type="SMART" id="SM00325">
    <property type="entry name" value="RhoGEF"/>
    <property type="match status" value="1"/>
</dbReference>
<feature type="compositionally biased region" description="Polar residues" evidence="4">
    <location>
        <begin position="558"/>
        <end position="573"/>
    </location>
</feature>
<feature type="region of interest" description="Disordered" evidence="4">
    <location>
        <begin position="1319"/>
        <end position="1338"/>
    </location>
</feature>
<evidence type="ECO:0000313" key="8">
    <source>
        <dbReference type="EMBL" id="KAK2561564.1"/>
    </source>
</evidence>
<feature type="compositionally biased region" description="Polar residues" evidence="4">
    <location>
        <begin position="948"/>
        <end position="969"/>
    </location>
</feature>
<dbReference type="GO" id="GO:0005524">
    <property type="term" value="F:ATP binding"/>
    <property type="evidence" value="ECO:0007669"/>
    <property type="project" value="InterPro"/>
</dbReference>
<dbReference type="InterPro" id="IPR001849">
    <property type="entry name" value="PH_domain"/>
</dbReference>
<keyword evidence="2" id="KW-0963">Cytoplasm</keyword>
<evidence type="ECO:0000256" key="2">
    <source>
        <dbReference type="ARBA" id="ARBA00022490"/>
    </source>
</evidence>
<sequence length="1676" mass="187638">MTDGKLHGTDCFEVESFIQRNGSSKLYQVKHKESGEFFTMEVSPRDENSKAPISPYVQQTNSTLSRFWMNLRFTFQTRSKFYYILDFVGKESLKHRITSFGSSLIPVELLQFYAAEILIALEELHQASLAYKDLSLETVYLDSEGHVVMWRSFCGKFYWSKHECVCSLKSFHHGDPCENNHNLKSEFDFQEDWKSFGAIITDMFNGESCLRTQTECSLSAAASDLIYKLLRGDVSRAEQIQSHPFFAGVNWHEVKARNSRPPMGSINALISIPRQTTSSPGYFPAGSNADTGTLLQKPRSTSRNSEPTINTIVGTGSLLNERQGTLHNTDTIIGPKTENGPLLQRPRSVSRHSDPTMSTYVGMEPVFNHTRTSGLKSKKPNESSMQMSGRMTRQGDPTMEAHENNGTPSPYRPHCPSHHSDPGDYRYATGITNYTASGFTLHMSSPDLRDQGRGSSGFQHQQQLPVDSTCYQHVNRDYHNTAVLRDFSGNPLGEKTTVSRSMSDLSNLGNDSGFASHSPAALERKFVYPRYEGVSRATVFYSQRDETQPFDGEGGLRSSGSVPDLTTSSSQFSAPYPIAQSARASPTPSQRSEIGSQFSYAPKLSPRKAFAESRSRFSDTDLSLNESGYGTMEKESTISSQKYMRESFRLSEDLQSKSETPSSFGRQQNTSPSNLSRSLDSALLRSEIPMNRSSTRQSSTTELNNAKKSDSIRKSNDKGCGKTPTLTRAVSLSNFGEDKSLLEAREVTEKRRDSLPLAIMTHREKHPLANVPIPSFREFKEKNLEKASKSSILGEGEGLKSFTKSAGSDSKINTNTMSASKDRLSLLYESSKDILAQNKTRKTVETYKLSSSDKEDDSVSSVKENELNFSRNDSKERQDSPFSKNEVIHQLMLKYGLYGKQGLEPKNPENERTSKCSDRTNSEAKETSNEESERTLSTNAVESKKNTRNSTDHANGANASGKRQATSSEPPHKANKGLCNAAESKKSAAERFRELKRKSGLRNEKVGGSSNSQEDASKRNVTERASNKNTEKDAYATHSKGDFNKSSVPGEMNSRILASANEKKDDETSASQVGTAADSPNGKKGTYTLRGTSRAILCAKQFKKTKKLNSPGGSPLPNKKQFTDIIGKGDVSVKESGEGKDSVVEKHTKDTMEVEESDSPRSLSPSPRRRRLRSDRGIRRRGIHTSMLSVASSAYSDTDIDDSVSMCSEADSVDDERGTRGRRWDSFHSNISADSGSAHMYEFETDSNVTEYDDVFDVQESEDDRPKNDVDVERTDSGVGGDLGQSHLRRSWEEIVMKSSEQWSVVAASARHWQELARRRKAEQSDIPAPRKKSSAHSITEDMVECPDCLKHYIPQQEIKPGSEPVICSKCEDRKVERKEAIIELEFYVPMQSGGILSPENLSAIFLNLQELLEANSKFCAKLQKSLEESVAKGDEEFSEVNVGAIFLESVDFFQAYELYCSKQTSASSLLESLQKKAELLRIFLNVTCRQNPKCRKMDLNSFILAPVQRIMKYPLLISRICKATPKRNTDREKLKMAQRKIEEQLNKINALNTAVESRQKRYRGSQQLGRSDSLDKMQMEKMASEILNWSTGEMQLLMHGVFQDPLFLDMCIVSKESDVKDAFEIVSVGKESYLFKASNSKEYRKWLKYLRLESKELGSWKRRRNGLPNIMIKNL</sequence>
<feature type="compositionally biased region" description="Basic and acidic residues" evidence="4">
    <location>
        <begin position="983"/>
        <end position="993"/>
    </location>
</feature>
<dbReference type="InterPro" id="IPR000719">
    <property type="entry name" value="Prot_kinase_dom"/>
</dbReference>
<dbReference type="SUPFAM" id="SSF48065">
    <property type="entry name" value="DBL homology domain (DH-domain)"/>
    <property type="match status" value="1"/>
</dbReference>
<feature type="compositionally biased region" description="Basic and acidic residues" evidence="4">
    <location>
        <begin position="609"/>
        <end position="619"/>
    </location>
</feature>
<evidence type="ECO:0000256" key="4">
    <source>
        <dbReference type="SAM" id="MobiDB-lite"/>
    </source>
</evidence>
<feature type="compositionally biased region" description="Low complexity" evidence="4">
    <location>
        <begin position="673"/>
        <end position="686"/>
    </location>
</feature>
<feature type="region of interest" description="Disordered" evidence="4">
    <location>
        <begin position="286"/>
        <end position="310"/>
    </location>
</feature>
<reference evidence="8" key="2">
    <citation type="journal article" date="2023" name="Science">
        <title>Genomic signatures of disease resistance in endangered staghorn corals.</title>
        <authorList>
            <person name="Vollmer S.V."/>
            <person name="Selwyn J.D."/>
            <person name="Despard B.A."/>
            <person name="Roesel C.L."/>
        </authorList>
    </citation>
    <scope>NUCLEOTIDE SEQUENCE</scope>
    <source>
        <strain evidence="8">K2</strain>
    </source>
</reference>
<dbReference type="InterPro" id="IPR035899">
    <property type="entry name" value="DBL_dom_sf"/>
</dbReference>
<dbReference type="PANTHER" id="PTHR46006:SF5">
    <property type="entry name" value="DH DOMAIN-CONTAINING PROTEIN"/>
    <property type="match status" value="1"/>
</dbReference>
<feature type="domain" description="PH" evidence="5">
    <location>
        <begin position="1624"/>
        <end position="1656"/>
    </location>
</feature>
<dbReference type="Gene3D" id="3.30.200.20">
    <property type="entry name" value="Phosphorylase Kinase, domain 1"/>
    <property type="match status" value="1"/>
</dbReference>
<feature type="compositionally biased region" description="Polar residues" evidence="4">
    <location>
        <begin position="691"/>
        <end position="704"/>
    </location>
</feature>
<dbReference type="PROSITE" id="PS50003">
    <property type="entry name" value="PH_DOMAIN"/>
    <property type="match status" value="1"/>
</dbReference>
<reference evidence="8" key="1">
    <citation type="journal article" date="2023" name="G3 (Bethesda)">
        <title>Whole genome assembly and annotation of the endangered Caribbean coral Acropora cervicornis.</title>
        <authorList>
            <person name="Selwyn J.D."/>
            <person name="Vollmer S.V."/>
        </authorList>
    </citation>
    <scope>NUCLEOTIDE SEQUENCE</scope>
    <source>
        <strain evidence="8">K2</strain>
    </source>
</reference>
<name>A0AAD9QI29_ACRCE</name>
<comment type="caution">
    <text evidence="8">The sequence shown here is derived from an EMBL/GenBank/DDBJ whole genome shotgun (WGS) entry which is preliminary data.</text>
</comment>
<feature type="region of interest" description="Disordered" evidence="4">
    <location>
        <begin position="842"/>
        <end position="884"/>
    </location>
</feature>
<feature type="region of interest" description="Disordered" evidence="4">
    <location>
        <begin position="1105"/>
        <end position="1184"/>
    </location>
</feature>
<proteinExistence type="predicted"/>
<feature type="coiled-coil region" evidence="3">
    <location>
        <begin position="1528"/>
        <end position="1562"/>
    </location>
</feature>
<protein>
    <submittedName>
        <fullName evidence="8">Serine/threonine-protein kinase AtPK1/AtPK6</fullName>
    </submittedName>
</protein>
<dbReference type="EMBL" id="JARQWQ010000032">
    <property type="protein sequence ID" value="KAK2561564.1"/>
    <property type="molecule type" value="Genomic_DNA"/>
</dbReference>
<dbReference type="SUPFAM" id="SSF56112">
    <property type="entry name" value="Protein kinase-like (PK-like)"/>
    <property type="match status" value="1"/>
</dbReference>
<feature type="compositionally biased region" description="Basic and acidic residues" evidence="4">
    <location>
        <begin position="906"/>
        <end position="934"/>
    </location>
</feature>
<feature type="region of interest" description="Disordered" evidence="4">
    <location>
        <begin position="1259"/>
        <end position="1285"/>
    </location>
</feature>
<feature type="compositionally biased region" description="Basic and acidic residues" evidence="4">
    <location>
        <begin position="705"/>
        <end position="720"/>
    </location>
</feature>
<dbReference type="GO" id="GO:0005737">
    <property type="term" value="C:cytoplasm"/>
    <property type="evidence" value="ECO:0007669"/>
    <property type="project" value="UniProtKB-SubCell"/>
</dbReference>
<feature type="compositionally biased region" description="Polar residues" evidence="4">
    <location>
        <begin position="582"/>
        <end position="599"/>
    </location>
</feature>
<organism evidence="8 9">
    <name type="scientific">Acropora cervicornis</name>
    <name type="common">Staghorn coral</name>
    <dbReference type="NCBI Taxonomy" id="6130"/>
    <lineage>
        <taxon>Eukaryota</taxon>
        <taxon>Metazoa</taxon>
        <taxon>Cnidaria</taxon>
        <taxon>Anthozoa</taxon>
        <taxon>Hexacorallia</taxon>
        <taxon>Scleractinia</taxon>
        <taxon>Astrocoeniina</taxon>
        <taxon>Acroporidae</taxon>
        <taxon>Acropora</taxon>
    </lineage>
</organism>
<dbReference type="InterPro" id="IPR000219">
    <property type="entry name" value="DH_dom"/>
</dbReference>
<dbReference type="Pfam" id="PF00621">
    <property type="entry name" value="RhoGEF"/>
    <property type="match status" value="1"/>
</dbReference>
<keyword evidence="8" id="KW-0808">Transferase</keyword>
<dbReference type="Gene3D" id="1.20.900.10">
    <property type="entry name" value="Dbl homology (DH) domain"/>
    <property type="match status" value="1"/>
</dbReference>
<keyword evidence="9" id="KW-1185">Reference proteome</keyword>
<evidence type="ECO:0000256" key="1">
    <source>
        <dbReference type="ARBA" id="ARBA00004496"/>
    </source>
</evidence>
<feature type="compositionally biased region" description="Basic and acidic residues" evidence="4">
    <location>
        <begin position="643"/>
        <end position="656"/>
    </location>
</feature>
<keyword evidence="8" id="KW-0418">Kinase</keyword>
<dbReference type="PANTHER" id="PTHR46006">
    <property type="entry name" value="RHO GUANINE NUCLEOTIDE EXCHANGE FACTOR AT 64C, ISOFORM A"/>
    <property type="match status" value="1"/>
</dbReference>
<feature type="region of interest" description="Disordered" evidence="4">
    <location>
        <begin position="545"/>
        <end position="725"/>
    </location>
</feature>
<dbReference type="Gene3D" id="1.10.510.10">
    <property type="entry name" value="Transferase(Phosphotransferase) domain 1"/>
    <property type="match status" value="1"/>
</dbReference>
<feature type="compositionally biased region" description="Polar residues" evidence="4">
    <location>
        <begin position="657"/>
        <end position="672"/>
    </location>
</feature>
<feature type="domain" description="DH" evidence="6">
    <location>
        <begin position="1372"/>
        <end position="1552"/>
    </location>
</feature>
<dbReference type="SUPFAM" id="SSF50729">
    <property type="entry name" value="PH domain-like"/>
    <property type="match status" value="1"/>
</dbReference>
<dbReference type="InterPro" id="IPR011009">
    <property type="entry name" value="Kinase-like_dom_sf"/>
</dbReference>
<feature type="region of interest" description="Disordered" evidence="4">
    <location>
        <begin position="329"/>
        <end position="418"/>
    </location>
</feature>
<feature type="compositionally biased region" description="Basic and acidic residues" evidence="4">
    <location>
        <begin position="1015"/>
        <end position="1043"/>
    </location>
</feature>
<accession>A0AAD9QI29</accession>
<dbReference type="PROSITE" id="PS50011">
    <property type="entry name" value="PROTEIN_KINASE_DOM"/>
    <property type="match status" value="1"/>
</dbReference>
<feature type="compositionally biased region" description="Polar residues" evidence="4">
    <location>
        <begin position="288"/>
        <end position="310"/>
    </location>
</feature>
<dbReference type="CDD" id="cd00160">
    <property type="entry name" value="RhoGEF"/>
    <property type="match status" value="1"/>
</dbReference>
<dbReference type="GO" id="GO:0005085">
    <property type="term" value="F:guanyl-nucleotide exchange factor activity"/>
    <property type="evidence" value="ECO:0007669"/>
    <property type="project" value="InterPro"/>
</dbReference>
<dbReference type="CDD" id="cd00821">
    <property type="entry name" value="PH"/>
    <property type="match status" value="1"/>
</dbReference>
<evidence type="ECO:0000259" key="5">
    <source>
        <dbReference type="PROSITE" id="PS50003"/>
    </source>
</evidence>
<dbReference type="GO" id="GO:0004672">
    <property type="term" value="F:protein kinase activity"/>
    <property type="evidence" value="ECO:0007669"/>
    <property type="project" value="InterPro"/>
</dbReference>
<dbReference type="GO" id="GO:0035025">
    <property type="term" value="P:positive regulation of Rho protein signal transduction"/>
    <property type="evidence" value="ECO:0007669"/>
    <property type="project" value="TreeGrafter"/>
</dbReference>
<dbReference type="Proteomes" id="UP001249851">
    <property type="component" value="Unassembled WGS sequence"/>
</dbReference>
<feature type="domain" description="Protein kinase" evidence="7">
    <location>
        <begin position="12"/>
        <end position="246"/>
    </location>
</feature>
<feature type="compositionally biased region" description="Basic residues" evidence="4">
    <location>
        <begin position="1167"/>
        <end position="1183"/>
    </location>
</feature>
<evidence type="ECO:0000259" key="7">
    <source>
        <dbReference type="PROSITE" id="PS50011"/>
    </source>
</evidence>
<feature type="compositionally biased region" description="Basic and acidic residues" evidence="4">
    <location>
        <begin position="1264"/>
        <end position="1276"/>
    </location>
</feature>
<gene>
    <name evidence="8" type="ORF">P5673_015545</name>
</gene>
<evidence type="ECO:0000259" key="6">
    <source>
        <dbReference type="PROSITE" id="PS50010"/>
    </source>
</evidence>
<evidence type="ECO:0000313" key="9">
    <source>
        <dbReference type="Proteomes" id="UP001249851"/>
    </source>
</evidence>
<feature type="compositionally biased region" description="Polar residues" evidence="4">
    <location>
        <begin position="382"/>
        <end position="391"/>
    </location>
</feature>
<keyword evidence="3" id="KW-0175">Coiled coil</keyword>
<dbReference type="PROSITE" id="PS50010">
    <property type="entry name" value="DH_2"/>
    <property type="match status" value="1"/>
</dbReference>
<feature type="region of interest" description="Disordered" evidence="4">
    <location>
        <begin position="900"/>
        <end position="1090"/>
    </location>
</feature>
<feature type="compositionally biased region" description="Basic and acidic residues" evidence="4">
    <location>
        <begin position="1131"/>
        <end position="1152"/>
    </location>
</feature>
<dbReference type="SMART" id="SM00220">
    <property type="entry name" value="S_TKc"/>
    <property type="match status" value="1"/>
</dbReference>